<protein>
    <submittedName>
        <fullName evidence="1">Uncharacterized protein</fullName>
    </submittedName>
</protein>
<dbReference type="OrthoDB" id="9905203at2"/>
<proteinExistence type="predicted"/>
<evidence type="ECO:0000313" key="2">
    <source>
        <dbReference type="Proteomes" id="UP000291572"/>
    </source>
</evidence>
<dbReference type="AlphaFoldDB" id="A0A8G2DXH0"/>
<dbReference type="RefSeq" id="WP_129927802.1">
    <property type="nucleotide sequence ID" value="NZ_SEOO01000100.1"/>
</dbReference>
<reference evidence="1 2" key="1">
    <citation type="submission" date="2019-02" db="EMBL/GenBank/DDBJ databases">
        <authorList>
            <person name="Feng G."/>
        </authorList>
    </citation>
    <scope>NUCLEOTIDE SEQUENCE [LARGE SCALE GENOMIC DNA]</scope>
    <source>
        <strain evidence="1 2">CCTCC AB 2011146</strain>
    </source>
</reference>
<comment type="caution">
    <text evidence="1">The sequence shown here is derived from an EMBL/GenBank/DDBJ whole genome shotgun (WGS) entry which is preliminary data.</text>
</comment>
<evidence type="ECO:0000313" key="1">
    <source>
        <dbReference type="EMBL" id="RYM04937.1"/>
    </source>
</evidence>
<name>A0A8G2DXH0_9SPHN</name>
<dbReference type="EMBL" id="SEOO01000100">
    <property type="protein sequence ID" value="RYM04937.1"/>
    <property type="molecule type" value="Genomic_DNA"/>
</dbReference>
<sequence>MAGELRAERDSVLRELTRDEIAHRRSLCASGQMPASVARVRASGFQTLSASERCVTVLTRAGRDGSLRYVSQQDGRITPAIAFDSGFVEAYLKREAVPADTPAMATLLPVADRCLAQNEPNTRLCNTAGYLLGTRAARGELVPVS</sequence>
<accession>A0A8G2DXH0</accession>
<organism evidence="1 2">
    <name type="scientific">Sphingobium cupriresistens</name>
    <dbReference type="NCBI Taxonomy" id="1132417"/>
    <lineage>
        <taxon>Bacteria</taxon>
        <taxon>Pseudomonadati</taxon>
        <taxon>Pseudomonadota</taxon>
        <taxon>Alphaproteobacteria</taxon>
        <taxon>Sphingomonadales</taxon>
        <taxon>Sphingomonadaceae</taxon>
        <taxon>Sphingobium</taxon>
    </lineage>
</organism>
<dbReference type="Proteomes" id="UP000291572">
    <property type="component" value="Unassembled WGS sequence"/>
</dbReference>
<gene>
    <name evidence="1" type="ORF">EWH12_21680</name>
</gene>